<keyword evidence="6" id="KW-1185">Reference proteome</keyword>
<evidence type="ECO:0000259" key="4">
    <source>
        <dbReference type="PROSITE" id="PS50937"/>
    </source>
</evidence>
<keyword evidence="1" id="KW-0805">Transcription regulation</keyword>
<keyword evidence="3" id="KW-0804">Transcription</keyword>
<feature type="domain" description="HTH merR-type" evidence="4">
    <location>
        <begin position="9"/>
        <end position="78"/>
    </location>
</feature>
<proteinExistence type="predicted"/>
<dbReference type="InterPro" id="IPR009061">
    <property type="entry name" value="DNA-bd_dom_put_sf"/>
</dbReference>
<evidence type="ECO:0000256" key="3">
    <source>
        <dbReference type="ARBA" id="ARBA00023163"/>
    </source>
</evidence>
<keyword evidence="2 5" id="KW-0238">DNA-binding</keyword>
<dbReference type="OrthoDB" id="9802944at2"/>
<name>A0A4R2GSP3_9HYPH</name>
<evidence type="ECO:0000256" key="2">
    <source>
        <dbReference type="ARBA" id="ARBA00023125"/>
    </source>
</evidence>
<dbReference type="PROSITE" id="PS50937">
    <property type="entry name" value="HTH_MERR_2"/>
    <property type="match status" value="1"/>
</dbReference>
<dbReference type="InterPro" id="IPR015358">
    <property type="entry name" value="Tscrpt_reg_MerR_DNA-bd"/>
</dbReference>
<evidence type="ECO:0000313" key="5">
    <source>
        <dbReference type="EMBL" id="TCO11460.1"/>
    </source>
</evidence>
<evidence type="ECO:0000256" key="1">
    <source>
        <dbReference type="ARBA" id="ARBA00023015"/>
    </source>
</evidence>
<dbReference type="InterPro" id="IPR000551">
    <property type="entry name" value="MerR-type_HTH_dom"/>
</dbReference>
<dbReference type="GO" id="GO:0003700">
    <property type="term" value="F:DNA-binding transcription factor activity"/>
    <property type="evidence" value="ECO:0007669"/>
    <property type="project" value="InterPro"/>
</dbReference>
<dbReference type="EMBL" id="SLWL01000012">
    <property type="protein sequence ID" value="TCO11460.1"/>
    <property type="molecule type" value="Genomic_DNA"/>
</dbReference>
<dbReference type="AlphaFoldDB" id="A0A4R2GSP3"/>
<organism evidence="5 6">
    <name type="scientific">Camelimonas lactis</name>
    <dbReference type="NCBI Taxonomy" id="659006"/>
    <lineage>
        <taxon>Bacteria</taxon>
        <taxon>Pseudomonadati</taxon>
        <taxon>Pseudomonadota</taxon>
        <taxon>Alphaproteobacteria</taxon>
        <taxon>Hyphomicrobiales</taxon>
        <taxon>Chelatococcaceae</taxon>
        <taxon>Camelimonas</taxon>
    </lineage>
</organism>
<dbReference type="RefSeq" id="WP_132008852.1">
    <property type="nucleotide sequence ID" value="NZ_JBHUNN010000002.1"/>
</dbReference>
<accession>A0A4R2GSP3</accession>
<dbReference type="PANTHER" id="PTHR30204">
    <property type="entry name" value="REDOX-CYCLING DRUG-SENSING TRANSCRIPTIONAL ACTIVATOR SOXR"/>
    <property type="match status" value="1"/>
</dbReference>
<gene>
    <name evidence="5" type="ORF">EV666_11247</name>
</gene>
<dbReference type="Pfam" id="PF09278">
    <property type="entry name" value="MerR-DNA-bind"/>
    <property type="match status" value="1"/>
</dbReference>
<dbReference type="CDD" id="cd04785">
    <property type="entry name" value="HTH_CadR-PbrR-like"/>
    <property type="match status" value="1"/>
</dbReference>
<protein>
    <submittedName>
        <fullName evidence="5">DNA-binding transcriptional MerR regulator</fullName>
    </submittedName>
</protein>
<dbReference type="Proteomes" id="UP000294881">
    <property type="component" value="Unassembled WGS sequence"/>
</dbReference>
<dbReference type="SUPFAM" id="SSF46955">
    <property type="entry name" value="Putative DNA-binding domain"/>
    <property type="match status" value="1"/>
</dbReference>
<dbReference type="Pfam" id="PF00376">
    <property type="entry name" value="MerR"/>
    <property type="match status" value="1"/>
</dbReference>
<dbReference type="SMART" id="SM00422">
    <property type="entry name" value="HTH_MERR"/>
    <property type="match status" value="1"/>
</dbReference>
<dbReference type="PRINTS" id="PR00040">
    <property type="entry name" value="HTHMERR"/>
</dbReference>
<evidence type="ECO:0000313" key="6">
    <source>
        <dbReference type="Proteomes" id="UP000294881"/>
    </source>
</evidence>
<dbReference type="GO" id="GO:0003677">
    <property type="term" value="F:DNA binding"/>
    <property type="evidence" value="ECO:0007669"/>
    <property type="project" value="UniProtKB-KW"/>
</dbReference>
<dbReference type="InterPro" id="IPR047057">
    <property type="entry name" value="MerR_fam"/>
</dbReference>
<sequence>MADCPDNGAWSIGELAKRVGSNVETVRYYERIGVMPPPARSAANYRLYSDAHLRRLSFVMRARRLGFSLEQVRALLELSGQASQPCAGVHAIARAHRDEIDRKIADLTALRAELDALLSHAHTGAIAECRIIEALSPRDA</sequence>
<reference evidence="5 6" key="1">
    <citation type="submission" date="2019-03" db="EMBL/GenBank/DDBJ databases">
        <title>Genomic Encyclopedia of Type Strains, Phase IV (KMG-IV): sequencing the most valuable type-strain genomes for metagenomic binning, comparative biology and taxonomic classification.</title>
        <authorList>
            <person name="Goeker M."/>
        </authorList>
    </citation>
    <scope>NUCLEOTIDE SEQUENCE [LARGE SCALE GENOMIC DNA]</scope>
    <source>
        <strain evidence="5 6">DSM 22958</strain>
    </source>
</reference>
<comment type="caution">
    <text evidence="5">The sequence shown here is derived from an EMBL/GenBank/DDBJ whole genome shotgun (WGS) entry which is preliminary data.</text>
</comment>
<dbReference type="Gene3D" id="1.10.1660.10">
    <property type="match status" value="1"/>
</dbReference>
<dbReference type="PANTHER" id="PTHR30204:SF92">
    <property type="entry name" value="HTH-TYPE TRANSCRIPTIONAL REGULATOR ZNTR"/>
    <property type="match status" value="1"/>
</dbReference>